<dbReference type="EMBL" id="JAKIHW010000007">
    <property type="protein sequence ID" value="MDE9618134.1"/>
    <property type="molecule type" value="Genomic_DNA"/>
</dbReference>
<reference evidence="2" key="1">
    <citation type="submission" date="2022-01" db="EMBL/GenBank/DDBJ databases">
        <title>Genetic Characterization of Carbapenem-resistant Citrobacter spp. from China: a multicenter study.</title>
        <authorList>
            <person name="Ye L."/>
        </authorList>
    </citation>
    <scope>NUCLEOTIDE SEQUENCE</scope>
    <source>
        <strain evidence="2">IR5432</strain>
    </source>
</reference>
<keyword evidence="1" id="KW-0732">Signal</keyword>
<feature type="signal peptide" evidence="1">
    <location>
        <begin position="1"/>
        <end position="22"/>
    </location>
</feature>
<name>A0A9X4JIJ3_9ENTR</name>
<feature type="chain" id="PRO_5040915942" evidence="1">
    <location>
        <begin position="23"/>
        <end position="93"/>
    </location>
</feature>
<evidence type="ECO:0000313" key="2">
    <source>
        <dbReference type="EMBL" id="MDE9618134.1"/>
    </source>
</evidence>
<sequence>MKKSLLMGIIVLAYGMSASTFASDTATLTISGRVVEPTCSADVVNNNVQQKCGQSLHLSNVSHVDPVPAKGVVTEVVSVPGDSLRQIVLNRYD</sequence>
<dbReference type="Proteomes" id="UP001147005">
    <property type="component" value="Unassembled WGS sequence"/>
</dbReference>
<dbReference type="InterPro" id="IPR020386">
    <property type="entry name" value="Uncharacterised_YehE"/>
</dbReference>
<dbReference type="Pfam" id="PF10836">
    <property type="entry name" value="DUF2574"/>
    <property type="match status" value="1"/>
</dbReference>
<comment type="caution">
    <text evidence="2">The sequence shown here is derived from an EMBL/GenBank/DDBJ whole genome shotgun (WGS) entry which is preliminary data.</text>
</comment>
<dbReference type="RefSeq" id="WP_181510712.1">
    <property type="nucleotide sequence ID" value="NZ_JAKIHW010000007.1"/>
</dbReference>
<gene>
    <name evidence="2" type="ORF">L2111_08580</name>
</gene>
<accession>A0A9X4JIJ3</accession>
<protein>
    <submittedName>
        <fullName evidence="2">YehE family protein</fullName>
    </submittedName>
</protein>
<evidence type="ECO:0000256" key="1">
    <source>
        <dbReference type="SAM" id="SignalP"/>
    </source>
</evidence>
<evidence type="ECO:0000313" key="3">
    <source>
        <dbReference type="Proteomes" id="UP001147005"/>
    </source>
</evidence>
<organism evidence="2 3">
    <name type="scientific">Citrobacter portucalensis</name>
    <dbReference type="NCBI Taxonomy" id="1639133"/>
    <lineage>
        <taxon>Bacteria</taxon>
        <taxon>Pseudomonadati</taxon>
        <taxon>Pseudomonadota</taxon>
        <taxon>Gammaproteobacteria</taxon>
        <taxon>Enterobacterales</taxon>
        <taxon>Enterobacteriaceae</taxon>
        <taxon>Citrobacter</taxon>
        <taxon>Citrobacter freundii complex</taxon>
    </lineage>
</organism>
<proteinExistence type="predicted"/>
<dbReference type="AlphaFoldDB" id="A0A9X4JIJ3"/>